<gene>
    <name evidence="5" type="ORF">AMSG_02411</name>
</gene>
<dbReference type="OMA" id="LWARGNR"/>
<keyword evidence="4" id="KW-0460">Magnesium</keyword>
<evidence type="ECO:0000256" key="3">
    <source>
        <dbReference type="ARBA" id="ARBA00022801"/>
    </source>
</evidence>
<dbReference type="RefSeq" id="XP_013760953.1">
    <property type="nucleotide sequence ID" value="XM_013905499.1"/>
</dbReference>
<dbReference type="AlphaFoldDB" id="A0A0L0DWH8"/>
<dbReference type="GO" id="GO:0046872">
    <property type="term" value="F:metal ion binding"/>
    <property type="evidence" value="ECO:0007669"/>
    <property type="project" value="UniProtKB-KW"/>
</dbReference>
<evidence type="ECO:0000313" key="6">
    <source>
        <dbReference type="Proteomes" id="UP000054408"/>
    </source>
</evidence>
<evidence type="ECO:0000256" key="4">
    <source>
        <dbReference type="ARBA" id="ARBA00022842"/>
    </source>
</evidence>
<evidence type="ECO:0000256" key="1">
    <source>
        <dbReference type="ARBA" id="ARBA00009589"/>
    </source>
</evidence>
<protein>
    <submittedName>
        <fullName evidence="5">5'-nucleotidase domain-containing protein 2</fullName>
    </submittedName>
</protein>
<dbReference type="InterPro" id="IPR008380">
    <property type="entry name" value="HAD-SF_hydro_IG_5-nucl"/>
</dbReference>
<dbReference type="GeneID" id="25562092"/>
<keyword evidence="2" id="KW-0479">Metal-binding</keyword>
<dbReference type="Proteomes" id="UP000054408">
    <property type="component" value="Unassembled WGS sequence"/>
</dbReference>
<keyword evidence="6" id="KW-1185">Reference proteome</keyword>
<dbReference type="PANTHER" id="PTHR12103:SF12">
    <property type="entry name" value="FI20020P1"/>
    <property type="match status" value="1"/>
</dbReference>
<dbReference type="Pfam" id="PF05761">
    <property type="entry name" value="5_nucleotid"/>
    <property type="match status" value="1"/>
</dbReference>
<dbReference type="Gene3D" id="3.40.50.1000">
    <property type="entry name" value="HAD superfamily/HAD-like"/>
    <property type="match status" value="1"/>
</dbReference>
<keyword evidence="3" id="KW-0378">Hydrolase</keyword>
<dbReference type="EMBL" id="GL349441">
    <property type="protein sequence ID" value="KNC56441.1"/>
    <property type="molecule type" value="Genomic_DNA"/>
</dbReference>
<comment type="similarity">
    <text evidence="1">Belongs to the 5'(3')-deoxyribonucleotidase family.</text>
</comment>
<dbReference type="InterPro" id="IPR036412">
    <property type="entry name" value="HAD-like_sf"/>
</dbReference>
<dbReference type="eggNOG" id="KOG2470">
    <property type="taxonomic scope" value="Eukaryota"/>
</dbReference>
<dbReference type="InterPro" id="IPR023214">
    <property type="entry name" value="HAD_sf"/>
</dbReference>
<dbReference type="PANTHER" id="PTHR12103">
    <property type="entry name" value="5'-NUCLEOTIDASE DOMAIN-CONTAINING"/>
    <property type="match status" value="1"/>
</dbReference>
<evidence type="ECO:0000313" key="5">
    <source>
        <dbReference type="EMBL" id="KNC56441.1"/>
    </source>
</evidence>
<organism evidence="5 6">
    <name type="scientific">Thecamonas trahens ATCC 50062</name>
    <dbReference type="NCBI Taxonomy" id="461836"/>
    <lineage>
        <taxon>Eukaryota</taxon>
        <taxon>Apusozoa</taxon>
        <taxon>Apusomonadida</taxon>
        <taxon>Apusomonadidae</taxon>
        <taxon>Thecamonas</taxon>
    </lineage>
</organism>
<evidence type="ECO:0000256" key="2">
    <source>
        <dbReference type="ARBA" id="ARBA00022723"/>
    </source>
</evidence>
<dbReference type="NCBIfam" id="TIGR02244">
    <property type="entry name" value="HAD-IG-Ncltidse"/>
    <property type="match status" value="1"/>
</dbReference>
<accession>A0A0L0DWH8</accession>
<sequence length="515" mass="57099">MASSVVADDGAKSRPEASALDTLLADHSLRLQKWQSAGLDGGADGGVLPDPAGVFCNRELRLSDSIDVIGFDYDMTLAVYTEELQSLIFHLATKHLVEVMGYPEALRSAEYTHNWAIRGLAFDKAKGLIIKLDAFNFVDDSAVFAGTRRLSRQQVAELYSTSRHLPKNYMRDHVQVMHDLFCLPEIELLAGIVDLFAERSVVYDPSYVVADVRTAVEAVHQGLTDPGMHRTIMRHPEKYLVRDDRLGALLAEIRASGKKSFLLTNSPFPFVDAGMRYILDDDEWRRHFDIVSCTAAKPAFFNSTRPFRKLWRPSTGSPELSWKTVDSFEPGSVYVHGSVDAFHKLGGFTSPDRILYIGDNLPSDLVSPARKHSWRTAAIIRELESEIAVTNSEQALRLRGVLAETKKTISALTDAMYSASPDAAAEHYVAALGQLRREHRETEEAIAGLFTAPFGPTMRARDHVSHFCATVEKYADVYTASVVNFLRSGGLAYDYFPKVRLAQHESPPPPPGASP</sequence>
<dbReference type="SUPFAM" id="SSF56784">
    <property type="entry name" value="HAD-like"/>
    <property type="match status" value="1"/>
</dbReference>
<dbReference type="OrthoDB" id="8062037at2759"/>
<proteinExistence type="inferred from homology"/>
<name>A0A0L0DWH8_THETB</name>
<reference evidence="5 6" key="1">
    <citation type="submission" date="2010-05" db="EMBL/GenBank/DDBJ databases">
        <title>The Genome Sequence of Thecamonas trahens ATCC 50062.</title>
        <authorList>
            <consortium name="The Broad Institute Genome Sequencing Platform"/>
            <person name="Russ C."/>
            <person name="Cuomo C."/>
            <person name="Shea T."/>
            <person name="Young S.K."/>
            <person name="Zeng Q."/>
            <person name="Koehrsen M."/>
            <person name="Haas B."/>
            <person name="Borodovsky M."/>
            <person name="Guigo R."/>
            <person name="Alvarado L."/>
            <person name="Berlin A."/>
            <person name="Bochicchio J."/>
            <person name="Borenstein D."/>
            <person name="Chapman S."/>
            <person name="Chen Z."/>
            <person name="Freedman E."/>
            <person name="Gellesch M."/>
            <person name="Goldberg J."/>
            <person name="Griggs A."/>
            <person name="Gujja S."/>
            <person name="Heilman E."/>
            <person name="Heiman D."/>
            <person name="Hepburn T."/>
            <person name="Howarth C."/>
            <person name="Jen D."/>
            <person name="Larson L."/>
            <person name="Mehta T."/>
            <person name="Park D."/>
            <person name="Pearson M."/>
            <person name="Roberts A."/>
            <person name="Saif S."/>
            <person name="Shenoy N."/>
            <person name="Sisk P."/>
            <person name="Stolte C."/>
            <person name="Sykes S."/>
            <person name="Thomson T."/>
            <person name="Walk T."/>
            <person name="White J."/>
            <person name="Yandava C."/>
            <person name="Burger G."/>
            <person name="Gray M.W."/>
            <person name="Holland P.W.H."/>
            <person name="King N."/>
            <person name="Lang F.B.F."/>
            <person name="Roger A.J."/>
            <person name="Ruiz-Trillo I."/>
            <person name="Lander E."/>
            <person name="Nusbaum C."/>
        </authorList>
    </citation>
    <scope>NUCLEOTIDE SEQUENCE [LARGE SCALE GENOMIC DNA]</scope>
    <source>
        <strain evidence="5 6">ATCC 50062</strain>
    </source>
</reference>
<dbReference type="GO" id="GO:0008253">
    <property type="term" value="F:5'-nucleotidase activity"/>
    <property type="evidence" value="ECO:0007669"/>
    <property type="project" value="TreeGrafter"/>
</dbReference>